<organism evidence="1">
    <name type="scientific">viral metagenome</name>
    <dbReference type="NCBI Taxonomy" id="1070528"/>
    <lineage>
        <taxon>unclassified sequences</taxon>
        <taxon>metagenomes</taxon>
        <taxon>organismal metagenomes</taxon>
    </lineage>
</organism>
<reference evidence="1" key="1">
    <citation type="journal article" date="2020" name="Nature">
        <title>Giant virus diversity and host interactions through global metagenomics.</title>
        <authorList>
            <person name="Schulz F."/>
            <person name="Roux S."/>
            <person name="Paez-Espino D."/>
            <person name="Jungbluth S."/>
            <person name="Walsh D.A."/>
            <person name="Denef V.J."/>
            <person name="McMahon K.D."/>
            <person name="Konstantinidis K.T."/>
            <person name="Eloe-Fadrosh E.A."/>
            <person name="Kyrpides N.C."/>
            <person name="Woyke T."/>
        </authorList>
    </citation>
    <scope>NUCLEOTIDE SEQUENCE</scope>
    <source>
        <strain evidence="1">GVMAG-S-1102113-126</strain>
    </source>
</reference>
<accession>A0A6C0K9B1</accession>
<sequence length="83" mass="9732">MLEKKNRKPPSVRHRRNKNTVRCGLIQKIGFGEIDNRRGVPRLQALGTKNRRRTKRLSFTNERTLRVELDVRNTAFALGQCFI</sequence>
<name>A0A6C0K9B1_9ZZZZ</name>
<protein>
    <submittedName>
        <fullName evidence="1">Uncharacterized protein</fullName>
    </submittedName>
</protein>
<dbReference type="EMBL" id="MN740844">
    <property type="protein sequence ID" value="QHU14645.1"/>
    <property type="molecule type" value="Genomic_DNA"/>
</dbReference>
<evidence type="ECO:0000313" key="1">
    <source>
        <dbReference type="EMBL" id="QHU14645.1"/>
    </source>
</evidence>
<proteinExistence type="predicted"/>
<dbReference type="AlphaFoldDB" id="A0A6C0K9B1"/>